<comment type="caution">
    <text evidence="2">The sequence shown here is derived from an EMBL/GenBank/DDBJ whole genome shotgun (WGS) entry which is preliminary data.</text>
</comment>
<evidence type="ECO:0000313" key="2">
    <source>
        <dbReference type="EMBL" id="OQR81061.1"/>
    </source>
</evidence>
<feature type="region of interest" description="Disordered" evidence="1">
    <location>
        <begin position="82"/>
        <end position="102"/>
    </location>
</feature>
<feature type="compositionally biased region" description="Polar residues" evidence="1">
    <location>
        <begin position="118"/>
        <end position="131"/>
    </location>
</feature>
<gene>
    <name evidence="2" type="ORF">THRCLA_23419</name>
</gene>
<reference evidence="2 3" key="1">
    <citation type="journal article" date="2014" name="Genome Biol. Evol.">
        <title>The secreted proteins of Achlya hypogyna and Thraustotheca clavata identify the ancestral oomycete secretome and reveal gene acquisitions by horizontal gene transfer.</title>
        <authorList>
            <person name="Misner I."/>
            <person name="Blouin N."/>
            <person name="Leonard G."/>
            <person name="Richards T.A."/>
            <person name="Lane C.E."/>
        </authorList>
    </citation>
    <scope>NUCLEOTIDE SEQUENCE [LARGE SCALE GENOMIC DNA]</scope>
    <source>
        <strain evidence="2 3">ATCC 34112</strain>
    </source>
</reference>
<organism evidence="2 3">
    <name type="scientific">Thraustotheca clavata</name>
    <dbReference type="NCBI Taxonomy" id="74557"/>
    <lineage>
        <taxon>Eukaryota</taxon>
        <taxon>Sar</taxon>
        <taxon>Stramenopiles</taxon>
        <taxon>Oomycota</taxon>
        <taxon>Saprolegniomycetes</taxon>
        <taxon>Saprolegniales</taxon>
        <taxon>Achlyaceae</taxon>
        <taxon>Thraustotheca</taxon>
    </lineage>
</organism>
<evidence type="ECO:0000313" key="3">
    <source>
        <dbReference type="Proteomes" id="UP000243217"/>
    </source>
</evidence>
<dbReference type="EMBL" id="JNBS01005079">
    <property type="protein sequence ID" value="OQR81061.1"/>
    <property type="molecule type" value="Genomic_DNA"/>
</dbReference>
<sequence>MYTGALGRVNALEFRSPDRAASKSQLSNPVAVVPTSNEVLQRAFSKVKEIALTSPECANYSEAELLACLSLPSPKKISVSLSTASPELKQPSEAASSGGTLDSEHYSMNTLLNSLNQLDLSRSPTTRTPLNSPVHAKSQAFSSLQHIPEALDEDYSPRPSIEEEYYEEESYPQRNLSILSVKDAHRLLRGGGSIASRVKQRQQPSMAELEAAKIKQAVQKINRQSIVRRTTLRRPTSRVSFADEALFVMPPPAPKQLPKKQQVHAARGSTIASHKRKVLVRHEKQKQSRKSVMDATKRVSNMKLGTSPKKCKIKHEDLITYCRRNCKAQRGMRRQDFDILKAPASHVSLDVVDRIGTRAACPVHLITEQPKVDFSHVSGVVNSYNTPRRKSKRIKHLKRPSLWIAKNVPHNINTD</sequence>
<proteinExistence type="predicted"/>
<accession>A0A1V9Y5R4</accession>
<name>A0A1V9Y5R4_9STRA</name>
<dbReference type="AlphaFoldDB" id="A0A1V9Y5R4"/>
<protein>
    <submittedName>
        <fullName evidence="2">Uncharacterized protein</fullName>
    </submittedName>
</protein>
<dbReference type="OrthoDB" id="166958at2759"/>
<evidence type="ECO:0000256" key="1">
    <source>
        <dbReference type="SAM" id="MobiDB-lite"/>
    </source>
</evidence>
<feature type="region of interest" description="Disordered" evidence="1">
    <location>
        <begin position="118"/>
        <end position="139"/>
    </location>
</feature>
<keyword evidence="3" id="KW-1185">Reference proteome</keyword>
<dbReference type="Proteomes" id="UP000243217">
    <property type="component" value="Unassembled WGS sequence"/>
</dbReference>
<feature type="compositionally biased region" description="Polar residues" evidence="1">
    <location>
        <begin position="93"/>
        <end position="102"/>
    </location>
</feature>